<dbReference type="EMBL" id="BART01028930">
    <property type="protein sequence ID" value="GAG95032.1"/>
    <property type="molecule type" value="Genomic_DNA"/>
</dbReference>
<dbReference type="InterPro" id="IPR013783">
    <property type="entry name" value="Ig-like_fold"/>
</dbReference>
<name>X1CQ16_9ZZZZ</name>
<proteinExistence type="predicted"/>
<evidence type="ECO:0008006" key="2">
    <source>
        <dbReference type="Google" id="ProtNLM"/>
    </source>
</evidence>
<gene>
    <name evidence="1" type="ORF">S01H4_50889</name>
</gene>
<feature type="non-terminal residue" evidence="1">
    <location>
        <position position="129"/>
    </location>
</feature>
<dbReference type="SUPFAM" id="SSF48726">
    <property type="entry name" value="Immunoglobulin"/>
    <property type="match status" value="1"/>
</dbReference>
<dbReference type="Gene3D" id="2.60.40.10">
    <property type="entry name" value="Immunoglobulins"/>
    <property type="match status" value="1"/>
</dbReference>
<sequence>MSEGCVVIAVVGLTIKLAGVNIVDGGSISGSLTTNINITGIVAADAGSYVCIITGNCGVQNSDPAELTAYNNTQITSQPGGSSICKGETVTLSVVASGGNLTYQWKKDGVDLADAGNISGATTPNLNIA</sequence>
<dbReference type="InterPro" id="IPR036179">
    <property type="entry name" value="Ig-like_dom_sf"/>
</dbReference>
<comment type="caution">
    <text evidence="1">The sequence shown here is derived from an EMBL/GenBank/DDBJ whole genome shotgun (WGS) entry which is preliminary data.</text>
</comment>
<accession>X1CQ16</accession>
<protein>
    <recommendedName>
        <fullName evidence="2">Ig-like domain-containing protein</fullName>
    </recommendedName>
</protein>
<reference evidence="1" key="1">
    <citation type="journal article" date="2014" name="Front. Microbiol.">
        <title>High frequency of phylogenetically diverse reductive dehalogenase-homologous genes in deep subseafloor sedimentary metagenomes.</title>
        <authorList>
            <person name="Kawai M."/>
            <person name="Futagami T."/>
            <person name="Toyoda A."/>
            <person name="Takaki Y."/>
            <person name="Nishi S."/>
            <person name="Hori S."/>
            <person name="Arai W."/>
            <person name="Tsubouchi T."/>
            <person name="Morono Y."/>
            <person name="Uchiyama I."/>
            <person name="Ito T."/>
            <person name="Fujiyama A."/>
            <person name="Inagaki F."/>
            <person name="Takami H."/>
        </authorList>
    </citation>
    <scope>NUCLEOTIDE SEQUENCE</scope>
    <source>
        <strain evidence="1">Expedition CK06-06</strain>
    </source>
</reference>
<dbReference type="AlphaFoldDB" id="X1CQ16"/>
<organism evidence="1">
    <name type="scientific">marine sediment metagenome</name>
    <dbReference type="NCBI Taxonomy" id="412755"/>
    <lineage>
        <taxon>unclassified sequences</taxon>
        <taxon>metagenomes</taxon>
        <taxon>ecological metagenomes</taxon>
    </lineage>
</organism>
<evidence type="ECO:0000313" key="1">
    <source>
        <dbReference type="EMBL" id="GAG95032.1"/>
    </source>
</evidence>